<comment type="subcellular location">
    <subcellularLocation>
        <location evidence="1">Secreted</location>
    </subcellularLocation>
</comment>
<evidence type="ECO:0000256" key="1">
    <source>
        <dbReference type="ARBA" id="ARBA00004613"/>
    </source>
</evidence>
<evidence type="ECO:0000256" key="7">
    <source>
        <dbReference type="SAM" id="MobiDB-lite"/>
    </source>
</evidence>
<dbReference type="EMBL" id="JANIIK010000037">
    <property type="protein sequence ID" value="KAJ3611646.1"/>
    <property type="molecule type" value="Genomic_DNA"/>
</dbReference>
<feature type="compositionally biased region" description="Pro residues" evidence="7">
    <location>
        <begin position="34"/>
        <end position="52"/>
    </location>
</feature>
<dbReference type="GO" id="GO:0009755">
    <property type="term" value="P:hormone-mediated signaling pathway"/>
    <property type="evidence" value="ECO:0007669"/>
    <property type="project" value="InterPro"/>
</dbReference>
<dbReference type="GO" id="GO:0070996">
    <property type="term" value="F:type 1 melanocortin receptor binding"/>
    <property type="evidence" value="ECO:0007669"/>
    <property type="project" value="TreeGrafter"/>
</dbReference>
<dbReference type="PROSITE" id="PS51150">
    <property type="entry name" value="AGOUTI_2"/>
    <property type="match status" value="1"/>
</dbReference>
<keyword evidence="5 6" id="KW-1015">Disulfide bond</keyword>
<feature type="domain" description="Agouti" evidence="8">
    <location>
        <begin position="57"/>
        <end position="95"/>
    </location>
</feature>
<dbReference type="SMART" id="SM00792">
    <property type="entry name" value="Agouti"/>
    <property type="match status" value="1"/>
</dbReference>
<proteinExistence type="predicted"/>
<feature type="disulfide bond" evidence="6">
    <location>
        <begin position="70"/>
        <end position="88"/>
    </location>
</feature>
<evidence type="ECO:0000313" key="10">
    <source>
        <dbReference type="Proteomes" id="UP001148018"/>
    </source>
</evidence>
<evidence type="ECO:0000256" key="2">
    <source>
        <dbReference type="ARBA" id="ARBA00022525"/>
    </source>
</evidence>
<dbReference type="Pfam" id="PF05039">
    <property type="entry name" value="Agouti"/>
    <property type="match status" value="1"/>
</dbReference>
<dbReference type="GO" id="GO:0005615">
    <property type="term" value="C:extracellular space"/>
    <property type="evidence" value="ECO:0007669"/>
    <property type="project" value="TreeGrafter"/>
</dbReference>
<dbReference type="GO" id="GO:0008343">
    <property type="term" value="P:adult feeding behavior"/>
    <property type="evidence" value="ECO:0007669"/>
    <property type="project" value="TreeGrafter"/>
</dbReference>
<comment type="caution">
    <text evidence="9">The sequence shown here is derived from an EMBL/GenBank/DDBJ whole genome shotgun (WGS) entry which is preliminary data.</text>
</comment>
<dbReference type="SUPFAM" id="SSF57055">
    <property type="entry name" value="Agouti-related protein"/>
    <property type="match status" value="1"/>
</dbReference>
<dbReference type="InterPro" id="IPR036836">
    <property type="entry name" value="Agouti_dom_sf"/>
</dbReference>
<keyword evidence="2" id="KW-0964">Secreted</keyword>
<reference evidence="9" key="1">
    <citation type="submission" date="2022-07" db="EMBL/GenBank/DDBJ databases">
        <title>Chromosome-level genome of Muraenolepis orangiensis.</title>
        <authorList>
            <person name="Kim J."/>
        </authorList>
    </citation>
    <scope>NUCLEOTIDE SEQUENCE</scope>
    <source>
        <strain evidence="9">KU_S4_2022</strain>
        <tissue evidence="9">Muscle</tissue>
    </source>
</reference>
<accession>A0A9Q0EQY4</accession>
<evidence type="ECO:0000313" key="9">
    <source>
        <dbReference type="EMBL" id="KAJ3611646.1"/>
    </source>
</evidence>
<evidence type="ECO:0000256" key="4">
    <source>
        <dbReference type="ARBA" id="ARBA00022854"/>
    </source>
</evidence>
<dbReference type="InterPro" id="IPR027300">
    <property type="entry name" value="Agouti_dom"/>
</dbReference>
<gene>
    <name evidence="9" type="ORF">NHX12_021661</name>
</gene>
<dbReference type="InterPro" id="IPR007733">
    <property type="entry name" value="Agouti"/>
</dbReference>
<dbReference type="AlphaFoldDB" id="A0A9Q0EQY4"/>
<dbReference type="GO" id="GO:0007218">
    <property type="term" value="P:neuropeptide signaling pathway"/>
    <property type="evidence" value="ECO:0007669"/>
    <property type="project" value="TreeGrafter"/>
</dbReference>
<feature type="disulfide bond" evidence="6">
    <location>
        <begin position="79"/>
        <end position="86"/>
    </location>
</feature>
<dbReference type="PANTHER" id="PTHR16551">
    <property type="entry name" value="AGOUTI RELATED"/>
    <property type="match status" value="1"/>
</dbReference>
<dbReference type="GO" id="GO:2000253">
    <property type="term" value="P:positive regulation of feeding behavior"/>
    <property type="evidence" value="ECO:0007669"/>
    <property type="project" value="TreeGrafter"/>
</dbReference>
<evidence type="ECO:0000256" key="6">
    <source>
        <dbReference type="PROSITE-ProRule" id="PRU00494"/>
    </source>
</evidence>
<keyword evidence="10" id="KW-1185">Reference proteome</keyword>
<dbReference type="GO" id="GO:0005184">
    <property type="term" value="F:neuropeptide hormone activity"/>
    <property type="evidence" value="ECO:0007669"/>
    <property type="project" value="TreeGrafter"/>
</dbReference>
<dbReference type="OrthoDB" id="9942042at2759"/>
<name>A0A9Q0EQY4_9TELE</name>
<protein>
    <recommendedName>
        <fullName evidence="8">Agouti domain-containing protein</fullName>
    </recommendedName>
</protein>
<dbReference type="Proteomes" id="UP001148018">
    <property type="component" value="Unassembled WGS sequence"/>
</dbReference>
<evidence type="ECO:0000259" key="8">
    <source>
        <dbReference type="PROSITE" id="PS51150"/>
    </source>
</evidence>
<dbReference type="PANTHER" id="PTHR16551:SF5">
    <property type="entry name" value="AGOUTI-RELATED PEPTIDE 2"/>
    <property type="match status" value="1"/>
</dbReference>
<comment type="caution">
    <text evidence="6">Lacks conserved residue(s) required for the propagation of feature annotation.</text>
</comment>
<feature type="disulfide bond" evidence="6">
    <location>
        <begin position="74"/>
        <end position="95"/>
    </location>
</feature>
<feature type="region of interest" description="Disordered" evidence="7">
    <location>
        <begin position="32"/>
        <end position="53"/>
    </location>
</feature>
<evidence type="ECO:0000256" key="3">
    <source>
        <dbReference type="ARBA" id="ARBA00022729"/>
    </source>
</evidence>
<dbReference type="Gene3D" id="4.10.760.10">
    <property type="entry name" value="Agouti domain"/>
    <property type="match status" value="1"/>
</dbReference>
<sequence>MWCLCLVPAEFLIQGRQRSLYERQKVYRLRPRVRPAPPKGPPPEEAQIPLPPSASRCSGTSESCLPQSRCCDPCASCHCRFFNAVCFCLKANSFCAKEA</sequence>
<keyword evidence="3" id="KW-0732">Signal</keyword>
<keyword evidence="4" id="KW-0960">Knottin</keyword>
<evidence type="ECO:0000256" key="5">
    <source>
        <dbReference type="ARBA" id="ARBA00023157"/>
    </source>
</evidence>
<organism evidence="9 10">
    <name type="scientific">Muraenolepis orangiensis</name>
    <name type="common">Patagonian moray cod</name>
    <dbReference type="NCBI Taxonomy" id="630683"/>
    <lineage>
        <taxon>Eukaryota</taxon>
        <taxon>Metazoa</taxon>
        <taxon>Chordata</taxon>
        <taxon>Craniata</taxon>
        <taxon>Vertebrata</taxon>
        <taxon>Euteleostomi</taxon>
        <taxon>Actinopterygii</taxon>
        <taxon>Neopterygii</taxon>
        <taxon>Teleostei</taxon>
        <taxon>Neoteleostei</taxon>
        <taxon>Acanthomorphata</taxon>
        <taxon>Zeiogadaria</taxon>
        <taxon>Gadariae</taxon>
        <taxon>Gadiformes</taxon>
        <taxon>Muraenolepidoidei</taxon>
        <taxon>Muraenolepididae</taxon>
        <taxon>Muraenolepis</taxon>
    </lineage>
</organism>